<dbReference type="RefSeq" id="XP_066715040.1">
    <property type="nucleotide sequence ID" value="XM_066859553.1"/>
</dbReference>
<dbReference type="Proteomes" id="UP001480595">
    <property type="component" value="Unassembled WGS sequence"/>
</dbReference>
<feature type="compositionally biased region" description="Basic and acidic residues" evidence="1">
    <location>
        <begin position="48"/>
        <end position="57"/>
    </location>
</feature>
<sequence length="324" mass="36923">MAVKPRLCSRKKTAAECVDPTAFVYLARGGQFRGTFGQKSKVAGLKSPTHEATEARKPLPASSPAEKRAAMEKLEKGTHSQLQSPLFKFPPEIRNKIYEYCADVCMRQDGSAHLGTCKYPALLKACKRIAQEALTIILSSEVEIRVTRLGMFYKTVGPFIPANVRSVRMYHHELVNPYLLTISLERLLRDATNIESARLTTYTRNLHEVTAEYHWERPKNLKKEQHSAEGDETLHVENSHLLTSLPPSLAGTTGRPCMHPHHKWMVIQFQENLHRVRSFDMALNLAIRRQDEWRCVYRSEKLEGTFADTLKREADILAKSENLE</sequence>
<gene>
    <name evidence="2" type="ORF">PG994_008144</name>
</gene>
<evidence type="ECO:0000313" key="3">
    <source>
        <dbReference type="Proteomes" id="UP001480595"/>
    </source>
</evidence>
<evidence type="ECO:0000313" key="2">
    <source>
        <dbReference type="EMBL" id="KAK8061778.1"/>
    </source>
</evidence>
<evidence type="ECO:0000256" key="1">
    <source>
        <dbReference type="SAM" id="MobiDB-lite"/>
    </source>
</evidence>
<reference evidence="2 3" key="1">
    <citation type="submission" date="2023-01" db="EMBL/GenBank/DDBJ databases">
        <title>Analysis of 21 Apiospora genomes using comparative genomics revels a genus with tremendous synthesis potential of carbohydrate active enzymes and secondary metabolites.</title>
        <authorList>
            <person name="Sorensen T."/>
        </authorList>
    </citation>
    <scope>NUCLEOTIDE SEQUENCE [LARGE SCALE GENOMIC DNA]</scope>
    <source>
        <strain evidence="2 3">CBS 135458</strain>
    </source>
</reference>
<keyword evidence="3" id="KW-1185">Reference proteome</keyword>
<protein>
    <submittedName>
        <fullName evidence="2">Uncharacterized protein</fullName>
    </submittedName>
</protein>
<dbReference type="EMBL" id="JAQQWL010000008">
    <property type="protein sequence ID" value="KAK8061778.1"/>
    <property type="molecule type" value="Genomic_DNA"/>
</dbReference>
<organism evidence="2 3">
    <name type="scientific">Apiospora phragmitis</name>
    <dbReference type="NCBI Taxonomy" id="2905665"/>
    <lineage>
        <taxon>Eukaryota</taxon>
        <taxon>Fungi</taxon>
        <taxon>Dikarya</taxon>
        <taxon>Ascomycota</taxon>
        <taxon>Pezizomycotina</taxon>
        <taxon>Sordariomycetes</taxon>
        <taxon>Xylariomycetidae</taxon>
        <taxon>Amphisphaeriales</taxon>
        <taxon>Apiosporaceae</taxon>
        <taxon>Apiospora</taxon>
    </lineage>
</organism>
<accession>A0ABR1US82</accession>
<dbReference type="GeneID" id="92092616"/>
<feature type="region of interest" description="Disordered" evidence="1">
    <location>
        <begin position="40"/>
        <end position="82"/>
    </location>
</feature>
<feature type="compositionally biased region" description="Basic and acidic residues" evidence="1">
    <location>
        <begin position="65"/>
        <end position="78"/>
    </location>
</feature>
<name>A0ABR1US82_9PEZI</name>
<proteinExistence type="predicted"/>
<comment type="caution">
    <text evidence="2">The sequence shown here is derived from an EMBL/GenBank/DDBJ whole genome shotgun (WGS) entry which is preliminary data.</text>
</comment>